<sequence length="113" mass="11423">MAPQPLAPETLPTLSPAAAPSRLAGAGRWVLRPLLRQRATAGPAHTTENGLGGIALFFLAVVLGLLAGLGALVSVIFGTGFFTGVGFAAAGLLVLFLLYSLLSGGKKKSKPAK</sequence>
<keyword evidence="1" id="KW-0812">Transmembrane</keyword>
<comment type="caution">
    <text evidence="2">The sequence shown here is derived from an EMBL/GenBank/DDBJ whole genome shotgun (WGS) entry which is preliminary data.</text>
</comment>
<feature type="transmembrane region" description="Helical" evidence="1">
    <location>
        <begin position="54"/>
        <end position="75"/>
    </location>
</feature>
<keyword evidence="1" id="KW-1133">Transmembrane helix</keyword>
<keyword evidence="1" id="KW-0472">Membrane</keyword>
<organism evidence="2 3">
    <name type="scientific">Hymenobacter polaris</name>
    <dbReference type="NCBI Taxonomy" id="2682546"/>
    <lineage>
        <taxon>Bacteria</taxon>
        <taxon>Pseudomonadati</taxon>
        <taxon>Bacteroidota</taxon>
        <taxon>Cytophagia</taxon>
        <taxon>Cytophagales</taxon>
        <taxon>Hymenobacteraceae</taxon>
        <taxon>Hymenobacter</taxon>
    </lineage>
</organism>
<dbReference type="Proteomes" id="UP000559626">
    <property type="component" value="Unassembled WGS sequence"/>
</dbReference>
<dbReference type="EMBL" id="JABBGH010000003">
    <property type="protein sequence ID" value="NML67570.1"/>
    <property type="molecule type" value="Genomic_DNA"/>
</dbReference>
<evidence type="ECO:0000313" key="2">
    <source>
        <dbReference type="EMBL" id="NML67570.1"/>
    </source>
</evidence>
<name>A0A7Y0AHU3_9BACT</name>
<protein>
    <submittedName>
        <fullName evidence="2">Uncharacterized protein</fullName>
    </submittedName>
</protein>
<evidence type="ECO:0000313" key="3">
    <source>
        <dbReference type="Proteomes" id="UP000559626"/>
    </source>
</evidence>
<gene>
    <name evidence="2" type="ORF">HHL22_20405</name>
</gene>
<dbReference type="AlphaFoldDB" id="A0A7Y0AHU3"/>
<proteinExistence type="predicted"/>
<evidence type="ECO:0000256" key="1">
    <source>
        <dbReference type="SAM" id="Phobius"/>
    </source>
</evidence>
<keyword evidence="3" id="KW-1185">Reference proteome</keyword>
<accession>A0A7Y0AHU3</accession>
<feature type="transmembrane region" description="Helical" evidence="1">
    <location>
        <begin position="81"/>
        <end position="102"/>
    </location>
</feature>
<dbReference type="RefSeq" id="WP_169533225.1">
    <property type="nucleotide sequence ID" value="NZ_JABBGH010000003.1"/>
</dbReference>
<reference evidence="2 3" key="1">
    <citation type="submission" date="2020-04" db="EMBL/GenBank/DDBJ databases">
        <title>Hymenobacter polaris sp. nov., isolated from Arctic soil.</title>
        <authorList>
            <person name="Dahal R.H."/>
        </authorList>
    </citation>
    <scope>NUCLEOTIDE SEQUENCE [LARGE SCALE GENOMIC DNA]</scope>
    <source>
        <strain evidence="2 3">RP-2-7</strain>
    </source>
</reference>